<dbReference type="AlphaFoldDB" id="T1CBK9"/>
<dbReference type="SUPFAM" id="SSF55120">
    <property type="entry name" value="Pseudouridine synthase"/>
    <property type="match status" value="1"/>
</dbReference>
<dbReference type="EC" id="5.4.99.-" evidence="4"/>
<feature type="domain" description="TRUD" evidence="3">
    <location>
        <begin position="70"/>
        <end position="198"/>
    </location>
</feature>
<dbReference type="InterPro" id="IPR011760">
    <property type="entry name" value="PsdUridine_synth_TruD_insert"/>
</dbReference>
<organism evidence="4">
    <name type="scientific">mine drainage metagenome</name>
    <dbReference type="NCBI Taxonomy" id="410659"/>
    <lineage>
        <taxon>unclassified sequences</taxon>
        <taxon>metagenomes</taxon>
        <taxon>ecological metagenomes</taxon>
    </lineage>
</organism>
<protein>
    <submittedName>
        <fullName evidence="4">tRNA pseudouridine synthase D</fullName>
        <ecNumber evidence="4">5.4.99.-</ecNumber>
    </submittedName>
</protein>
<dbReference type="PROSITE" id="PS50984">
    <property type="entry name" value="TRUD"/>
    <property type="match status" value="1"/>
</dbReference>
<evidence type="ECO:0000313" key="4">
    <source>
        <dbReference type="EMBL" id="EQD79627.1"/>
    </source>
</evidence>
<dbReference type="InterPro" id="IPR001656">
    <property type="entry name" value="PsdUridine_synth_TruD"/>
</dbReference>
<reference evidence="4" key="2">
    <citation type="journal article" date="2014" name="ISME J.">
        <title>Microbial stratification in low pH oxic and suboxic macroscopic growths along an acid mine drainage.</title>
        <authorList>
            <person name="Mendez-Garcia C."/>
            <person name="Mesa V."/>
            <person name="Sprenger R.R."/>
            <person name="Richter M."/>
            <person name="Diez M.S."/>
            <person name="Solano J."/>
            <person name="Bargiela R."/>
            <person name="Golyshina O.V."/>
            <person name="Manteca A."/>
            <person name="Ramos J.L."/>
            <person name="Gallego J.R."/>
            <person name="Llorente I."/>
            <person name="Martins Dos Santos V.A."/>
            <person name="Jensen O.N."/>
            <person name="Pelaez A.I."/>
            <person name="Sanchez J."/>
            <person name="Ferrer M."/>
        </authorList>
    </citation>
    <scope>NUCLEOTIDE SEQUENCE</scope>
</reference>
<dbReference type="Pfam" id="PF01142">
    <property type="entry name" value="TruD"/>
    <property type="match status" value="1"/>
</dbReference>
<name>T1CBK9_9ZZZZ</name>
<dbReference type="InterPro" id="IPR020103">
    <property type="entry name" value="PsdUridine_synth_cat_dom_sf"/>
</dbReference>
<feature type="non-terminal residue" evidence="4">
    <location>
        <position position="198"/>
    </location>
</feature>
<comment type="caution">
    <text evidence="4">The sequence shown here is derived from an EMBL/GenBank/DDBJ whole genome shotgun (WGS) entry which is preliminary data.</text>
</comment>
<evidence type="ECO:0000256" key="1">
    <source>
        <dbReference type="ARBA" id="ARBA00007953"/>
    </source>
</evidence>
<gene>
    <name evidence="4" type="ORF">B1B_00113</name>
</gene>
<reference evidence="4" key="1">
    <citation type="submission" date="2013-08" db="EMBL/GenBank/DDBJ databases">
        <authorList>
            <person name="Mendez C."/>
            <person name="Richter M."/>
            <person name="Ferrer M."/>
            <person name="Sanchez J."/>
        </authorList>
    </citation>
    <scope>NUCLEOTIDE SEQUENCE</scope>
</reference>
<proteinExistence type="inferred from homology"/>
<dbReference type="PANTHER" id="PTHR13326">
    <property type="entry name" value="TRNA PSEUDOURIDINE SYNTHASE D"/>
    <property type="match status" value="1"/>
</dbReference>
<dbReference type="GO" id="GO:0003723">
    <property type="term" value="F:RNA binding"/>
    <property type="evidence" value="ECO:0007669"/>
    <property type="project" value="InterPro"/>
</dbReference>
<dbReference type="InterPro" id="IPR042214">
    <property type="entry name" value="TruD_catalytic"/>
</dbReference>
<dbReference type="GO" id="GO:0009982">
    <property type="term" value="F:pseudouridine synthase activity"/>
    <property type="evidence" value="ECO:0007669"/>
    <property type="project" value="InterPro"/>
</dbReference>
<dbReference type="Gene3D" id="3.30.2350.20">
    <property type="entry name" value="TruD, catalytic domain"/>
    <property type="match status" value="1"/>
</dbReference>
<evidence type="ECO:0000259" key="3">
    <source>
        <dbReference type="PROSITE" id="PS50984"/>
    </source>
</evidence>
<keyword evidence="2 4" id="KW-0413">Isomerase</keyword>
<dbReference type="PANTHER" id="PTHR13326:SF21">
    <property type="entry name" value="PSEUDOURIDYLATE SYNTHASE PUS7L"/>
    <property type="match status" value="1"/>
</dbReference>
<dbReference type="EMBL" id="AUZY01000085">
    <property type="protein sequence ID" value="EQD79627.1"/>
    <property type="molecule type" value="Genomic_DNA"/>
</dbReference>
<evidence type="ECO:0000256" key="2">
    <source>
        <dbReference type="ARBA" id="ARBA00023235"/>
    </source>
</evidence>
<comment type="similarity">
    <text evidence="1">Belongs to the pseudouridine synthase TruD family.</text>
</comment>
<dbReference type="Gene3D" id="1.10.1510.30">
    <property type="match status" value="1"/>
</dbReference>
<dbReference type="GO" id="GO:0001522">
    <property type="term" value="P:pseudouridine synthesis"/>
    <property type="evidence" value="ECO:0007669"/>
    <property type="project" value="InterPro"/>
</dbReference>
<accession>T1CBK9</accession>
<sequence length="198" mass="22811">MTEQYFCINAPVSDIPYIGTGIEITEMFRSNTLLRLGYLRGNRFMIRVESAGSINDRVSETASFIMQNGGFPNFYGIQRFGSIRPITHRVGKYILQGRMDDAAMEYIYDPEFDSEDYRRAFFDTRDVKAALRDFPNNLRFERSILGRIEETGKLSEGLSRVPIELGKMFVHAYQSRVFNILLSRRIGNSMRMDEVSPG</sequence>